<dbReference type="Gene3D" id="3.10.450.50">
    <property type="match status" value="1"/>
</dbReference>
<name>A0A485M7Z0_9ZZZZ</name>
<gene>
    <name evidence="4" type="ORF">SCFA_790001</name>
</gene>
<organism evidence="4">
    <name type="scientific">anaerobic digester metagenome</name>
    <dbReference type="NCBI Taxonomy" id="1263854"/>
    <lineage>
        <taxon>unclassified sequences</taxon>
        <taxon>metagenomes</taxon>
        <taxon>ecological metagenomes</taxon>
    </lineage>
</organism>
<dbReference type="Pfam" id="PF22007">
    <property type="entry name" value="DUF6930"/>
    <property type="match status" value="1"/>
</dbReference>
<evidence type="ECO:0000259" key="3">
    <source>
        <dbReference type="Pfam" id="PF23988"/>
    </source>
</evidence>
<reference evidence="4" key="1">
    <citation type="submission" date="2019-03" db="EMBL/GenBank/DDBJ databases">
        <authorList>
            <person name="Hao L."/>
        </authorList>
    </citation>
    <scope>NUCLEOTIDE SEQUENCE</scope>
</reference>
<dbReference type="PANTHER" id="PTHR33747">
    <property type="entry name" value="UPF0225 PROTEIN SCO1677"/>
    <property type="match status" value="1"/>
</dbReference>
<feature type="domain" description="DUF7309" evidence="3">
    <location>
        <begin position="173"/>
        <end position="342"/>
    </location>
</feature>
<dbReference type="EMBL" id="CAADRN010000382">
    <property type="protein sequence ID" value="VFU19354.1"/>
    <property type="molecule type" value="Genomic_DNA"/>
</dbReference>
<evidence type="ECO:0000259" key="2">
    <source>
        <dbReference type="Pfam" id="PF22007"/>
    </source>
</evidence>
<proteinExistence type="predicted"/>
<accession>A0A485M7Z0</accession>
<sequence>MIRNDVSHVQLVEYFLADMELASFEEVQPLINLINDLSNRTPQWILKGWSPEEVFERYEKPALKPLPAVPFDFKGAQSDKKTSPKVGRNEPCPCGSGKKYKKCCSAVVNEEIQEEQIALAFEDLLMDGGNPDLNGRETAVVGKEKPAMDEQEKLDPKKQETAPEEKEPTLEEWGMLYEAATAFKEARCWEWMDDDDLFGVMDPETGLIAYCCIMGRLGEHYALGAYLGPQGLESIYDLMEGSGDFSPDLMLSQKCLMASFEDREYINKRDRAVINELGLKFRGRGQWPLFRSYEPGLYPWFITSRECRFLTLVLEQALAVSLRCQNGKALLDGDQPTAYLVRVPGGQGQELTWEDRYLEAEPYTEECISFPIYDELALKKLAASGKKNGAIWEVDIFTVPNPVQEKKNERPFYPKGFLILESPHGLLLGFVLMKDYSKEGHKCIERFIGLVERLGVPARIDVEKEETYCLLSDTCRLLNISLNVVDRLECLPGAREVMFGRLRQR</sequence>
<dbReference type="AlphaFoldDB" id="A0A485M7Z0"/>
<feature type="domain" description="DUF6930" evidence="2">
    <location>
        <begin position="378"/>
        <end position="498"/>
    </location>
</feature>
<dbReference type="Pfam" id="PF02810">
    <property type="entry name" value="SEC-C"/>
    <property type="match status" value="1"/>
</dbReference>
<dbReference type="InterPro" id="IPR004027">
    <property type="entry name" value="SEC_C_motif"/>
</dbReference>
<dbReference type="InterPro" id="IPR054216">
    <property type="entry name" value="DUF6930"/>
</dbReference>
<protein>
    <submittedName>
        <fullName evidence="4">Tryptophan synthase beta chain (Modular protein)</fullName>
    </submittedName>
</protein>
<dbReference type="SUPFAM" id="SSF103642">
    <property type="entry name" value="Sec-C motif"/>
    <property type="match status" value="1"/>
</dbReference>
<evidence type="ECO:0000313" key="4">
    <source>
        <dbReference type="EMBL" id="VFU19354.1"/>
    </source>
</evidence>
<evidence type="ECO:0000256" key="1">
    <source>
        <dbReference type="SAM" id="MobiDB-lite"/>
    </source>
</evidence>
<dbReference type="Pfam" id="PF23988">
    <property type="entry name" value="DUF7309"/>
    <property type="match status" value="1"/>
</dbReference>
<feature type="region of interest" description="Disordered" evidence="1">
    <location>
        <begin position="143"/>
        <end position="168"/>
    </location>
</feature>
<dbReference type="PANTHER" id="PTHR33747:SF1">
    <property type="entry name" value="ADENYLATE CYCLASE-ASSOCIATED CAP C-TERMINAL DOMAIN-CONTAINING PROTEIN"/>
    <property type="match status" value="1"/>
</dbReference>
<dbReference type="InterPro" id="IPR055733">
    <property type="entry name" value="DUF7309"/>
</dbReference>